<accession>A0A6G8Q543</accession>
<dbReference type="RefSeq" id="WP_166173107.1">
    <property type="nucleotide sequence ID" value="NZ_CP045119.1"/>
</dbReference>
<protein>
    <recommendedName>
        <fullName evidence="3">HNH nuclease domain-containing protein</fullName>
    </recommendedName>
</protein>
<evidence type="ECO:0000313" key="2">
    <source>
        <dbReference type="Proteomes" id="UP000501452"/>
    </source>
</evidence>
<evidence type="ECO:0008006" key="3">
    <source>
        <dbReference type="Google" id="ProtNLM"/>
    </source>
</evidence>
<evidence type="ECO:0000313" key="1">
    <source>
        <dbReference type="EMBL" id="QIN81586.1"/>
    </source>
</evidence>
<sequence>MTDVVVLQMLLLRYAASTSELDRTACAGYIDQCDRFRGRGERIAGWVWQAPVSRKGLLAEFAKGSMARKRLWVDRMCNEVVNLLRGPNSALKLTPYRVRNPESWRSAGAKFLRGFYDSGLGASTSTFPEYLFSEPSAEPFGREQFLSAFLTVNRELRFCSACDETKHYTVSRTGKRAYIDHYFPKSLYPHLACHPYNLVPVCSFCNEIKQDRDPLLRKTRKRRSKPSHISLPYRGQSDLGSWTYLKVRLLDTLPPAAFEELKPQGANYLTDGIETFRELYEVPDRWDKQVDCVGPSLVRHLFQFLDAHFVPRDAGRISVDYMDWFLSQLMDYRGREPFAFAMTWWAAALVNKEQVDTVAHDAEHSTSLMLQLPILFGYDERPRPAHFEDPDEYEISENLLEEDNVRSAIETARSLRGVADTAA</sequence>
<name>A0A6G8Q543_9ACTN</name>
<dbReference type="Gene3D" id="1.10.30.50">
    <property type="match status" value="1"/>
</dbReference>
<gene>
    <name evidence="1" type="ORF">GBA63_02290</name>
</gene>
<proteinExistence type="predicted"/>
<dbReference type="Proteomes" id="UP000501452">
    <property type="component" value="Chromosome"/>
</dbReference>
<reference evidence="1 2" key="1">
    <citation type="submission" date="2019-10" db="EMBL/GenBank/DDBJ databases">
        <title>Rubrobacter sp nov SCSIO 52090 isolated from a deep-sea sediment in the South China Sea.</title>
        <authorList>
            <person name="Chen R.W."/>
        </authorList>
    </citation>
    <scope>NUCLEOTIDE SEQUENCE [LARGE SCALE GENOMIC DNA]</scope>
    <source>
        <strain evidence="1 2">SCSIO 52909</strain>
    </source>
</reference>
<organism evidence="1 2">
    <name type="scientific">Rubrobacter tropicus</name>
    <dbReference type="NCBI Taxonomy" id="2653851"/>
    <lineage>
        <taxon>Bacteria</taxon>
        <taxon>Bacillati</taxon>
        <taxon>Actinomycetota</taxon>
        <taxon>Rubrobacteria</taxon>
        <taxon>Rubrobacterales</taxon>
        <taxon>Rubrobacteraceae</taxon>
        <taxon>Rubrobacter</taxon>
    </lineage>
</organism>
<dbReference type="KEGG" id="rub:GBA63_02290"/>
<keyword evidence="2" id="KW-1185">Reference proteome</keyword>
<dbReference type="EMBL" id="CP045119">
    <property type="protein sequence ID" value="QIN81586.1"/>
    <property type="molecule type" value="Genomic_DNA"/>
</dbReference>
<dbReference type="AlphaFoldDB" id="A0A6G8Q543"/>